<evidence type="ECO:0000256" key="2">
    <source>
        <dbReference type="SAM" id="Phobius"/>
    </source>
</evidence>
<evidence type="ECO:0000313" key="7">
    <source>
        <dbReference type="Proteomes" id="UP000321621"/>
    </source>
</evidence>
<gene>
    <name evidence="4" type="ORF">D2V05_07630</name>
    <name evidence="5" type="ORF">FQ017_07560</name>
</gene>
<organism evidence="4 6">
    <name type="scientific">Flagellimonas pelagia</name>
    <dbReference type="NCBI Taxonomy" id="2306998"/>
    <lineage>
        <taxon>Bacteria</taxon>
        <taxon>Pseudomonadati</taxon>
        <taxon>Bacteroidota</taxon>
        <taxon>Flavobacteriia</taxon>
        <taxon>Flavobacteriales</taxon>
        <taxon>Flavobacteriaceae</taxon>
        <taxon>Flagellimonas</taxon>
    </lineage>
</organism>
<comment type="similarity">
    <text evidence="1">Belongs to the TonB-dependent receptor family.</text>
</comment>
<keyword evidence="2" id="KW-1133">Transmembrane helix</keyword>
<accession>A0A3A1NIJ5</accession>
<feature type="transmembrane region" description="Helical" evidence="2">
    <location>
        <begin position="263"/>
        <end position="283"/>
    </location>
</feature>
<evidence type="ECO:0000313" key="4">
    <source>
        <dbReference type="EMBL" id="RIV45427.1"/>
    </source>
</evidence>
<feature type="transmembrane region" description="Helical" evidence="2">
    <location>
        <begin position="6"/>
        <end position="25"/>
    </location>
</feature>
<dbReference type="Proteomes" id="UP000266691">
    <property type="component" value="Unassembled WGS sequence"/>
</dbReference>
<keyword evidence="1" id="KW-0813">Transport</keyword>
<name>A0A3A1NIJ5_9FLAO</name>
<dbReference type="AlphaFoldDB" id="A0A3A1NIJ5"/>
<dbReference type="RefSeq" id="WP_119647121.1">
    <property type="nucleotide sequence ID" value="NZ_QXFI01000018.1"/>
</dbReference>
<dbReference type="InterPro" id="IPR039426">
    <property type="entry name" value="TonB-dep_rcpt-like"/>
</dbReference>
<comment type="subcellular location">
    <subcellularLocation>
        <location evidence="1">Cell outer membrane</location>
        <topology evidence="1">Multi-pass membrane protein</topology>
    </subcellularLocation>
</comment>
<dbReference type="Pfam" id="PF05569">
    <property type="entry name" value="Peptidase_M56"/>
    <property type="match status" value="1"/>
</dbReference>
<dbReference type="InterPro" id="IPR037066">
    <property type="entry name" value="Plug_dom_sf"/>
</dbReference>
<dbReference type="InterPro" id="IPR052173">
    <property type="entry name" value="Beta-lactam_resp_regulator"/>
</dbReference>
<keyword evidence="1" id="KW-0998">Cell outer membrane</keyword>
<dbReference type="Gene3D" id="2.170.130.10">
    <property type="entry name" value="TonB-dependent receptor, plug domain"/>
    <property type="match status" value="1"/>
</dbReference>
<sequence length="562" mass="64029">MESIVSYFAQSTLISGGFLAIYHLFLKRDTFFTENRVFLLSGLVLSLTFPLIKIQRTIVTSKPILINTAGTSTTVHTITDLDSWYTLENILLTIYVLVCVVMFIRLIVQLGSLKKLAANAKTWKERPFFYVETEKKITPFSFFNYIFYNPSLFSPTELNTVLAHEKVHARQYHTLDILLLEILRILFWFNPVLWLYKPAIKQNLEFLADRSAIQIAEDKKDYQYLMLKQAVENQNFRLTNSFYNSLIKKRIVMLNQNQSKRISVFKTLLAIPLLGLFLVSFSVENVYRYTNEDSIDSIMDDKSVELTINKDTSNDELDKIKKDLAKDGIDFSYTTVRNDAKEIIDISLNLSGKNSKGAKFSGNYSSNSDGPIDPIMVLYDDEANLVSFGNTALKTIKIHKMDGDKIHWSSDDKTEVIIRKDNAKKKVIVNGKELSDDEMEEMEIENGTSIFITSDDDNEVSKKIKVKRMKKDGGHIMIMKDSDDDEDIEVIGGASSFFFIDNDGGEEPLYYIDGKKVKSEDIKKLAPSSIESMEVFKGDEAIEKYGKKAKDGVVVITTKKGN</sequence>
<keyword evidence="7" id="KW-1185">Reference proteome</keyword>
<proteinExistence type="inferred from homology"/>
<comment type="caution">
    <text evidence="4">The sequence shown here is derived from an EMBL/GenBank/DDBJ whole genome shotgun (WGS) entry which is preliminary data.</text>
</comment>
<feature type="transmembrane region" description="Helical" evidence="2">
    <location>
        <begin position="90"/>
        <end position="108"/>
    </location>
</feature>
<dbReference type="EMBL" id="VNWK01000018">
    <property type="protein sequence ID" value="TXJ96904.1"/>
    <property type="molecule type" value="Genomic_DNA"/>
</dbReference>
<evidence type="ECO:0000259" key="3">
    <source>
        <dbReference type="Pfam" id="PF05569"/>
    </source>
</evidence>
<dbReference type="OrthoDB" id="1522859at2"/>
<dbReference type="PROSITE" id="PS52016">
    <property type="entry name" value="TONB_DEPENDENT_REC_3"/>
    <property type="match status" value="1"/>
</dbReference>
<evidence type="ECO:0000313" key="6">
    <source>
        <dbReference type="Proteomes" id="UP000266691"/>
    </source>
</evidence>
<reference evidence="5 7" key="2">
    <citation type="submission" date="2019-07" db="EMBL/GenBank/DDBJ databases">
        <title>Draft genome of two Muricauda strains isolated from deep sea.</title>
        <authorList>
            <person name="Sun C."/>
        </authorList>
    </citation>
    <scope>NUCLEOTIDE SEQUENCE [LARGE SCALE GENOMIC DNA]</scope>
    <source>
        <strain evidence="5 7">72</strain>
    </source>
</reference>
<keyword evidence="1 2" id="KW-0472">Membrane</keyword>
<keyword evidence="1" id="KW-1134">Transmembrane beta strand</keyword>
<evidence type="ECO:0000313" key="5">
    <source>
        <dbReference type="EMBL" id="TXJ96904.1"/>
    </source>
</evidence>
<protein>
    <submittedName>
        <fullName evidence="4">M56 family peptidase</fullName>
    </submittedName>
</protein>
<dbReference type="GO" id="GO:0009279">
    <property type="term" value="C:cell outer membrane"/>
    <property type="evidence" value="ECO:0007669"/>
    <property type="project" value="UniProtKB-SubCell"/>
</dbReference>
<dbReference type="Proteomes" id="UP000321621">
    <property type="component" value="Unassembled WGS sequence"/>
</dbReference>
<dbReference type="EMBL" id="QXFI01000018">
    <property type="protein sequence ID" value="RIV45427.1"/>
    <property type="molecule type" value="Genomic_DNA"/>
</dbReference>
<dbReference type="PANTHER" id="PTHR34978:SF3">
    <property type="entry name" value="SLR0241 PROTEIN"/>
    <property type="match status" value="1"/>
</dbReference>
<dbReference type="CDD" id="cd07341">
    <property type="entry name" value="M56_BlaR1_MecR1_like"/>
    <property type="match status" value="1"/>
</dbReference>
<dbReference type="SUPFAM" id="SSF56935">
    <property type="entry name" value="Porins"/>
    <property type="match status" value="1"/>
</dbReference>
<feature type="transmembrane region" description="Helical" evidence="2">
    <location>
        <begin position="37"/>
        <end position="54"/>
    </location>
</feature>
<dbReference type="PANTHER" id="PTHR34978">
    <property type="entry name" value="POSSIBLE SENSOR-TRANSDUCER PROTEIN BLAR"/>
    <property type="match status" value="1"/>
</dbReference>
<feature type="domain" description="Peptidase M56" evidence="3">
    <location>
        <begin position="153"/>
        <end position="254"/>
    </location>
</feature>
<keyword evidence="1 2" id="KW-0812">Transmembrane</keyword>
<dbReference type="InterPro" id="IPR008756">
    <property type="entry name" value="Peptidase_M56"/>
</dbReference>
<evidence type="ECO:0000256" key="1">
    <source>
        <dbReference type="PROSITE-ProRule" id="PRU01360"/>
    </source>
</evidence>
<reference evidence="4 6" key="1">
    <citation type="submission" date="2018-08" db="EMBL/GenBank/DDBJ databases">
        <title>Proposal of Muricauda 72 sp.nov. and Muricauda NH166 sp.nov., isolated from seawater.</title>
        <authorList>
            <person name="Cheng H."/>
            <person name="Wu Y.-H."/>
            <person name="Guo L.-L."/>
            <person name="Xu X.-W."/>
        </authorList>
    </citation>
    <scope>NUCLEOTIDE SEQUENCE [LARGE SCALE GENOMIC DNA]</scope>
    <source>
        <strain evidence="4 6">72</strain>
    </source>
</reference>